<evidence type="ECO:0000313" key="3">
    <source>
        <dbReference type="Proteomes" id="UP000295375"/>
    </source>
</evidence>
<accession>A0A4R6UR24</accession>
<feature type="domain" description="Thioesterase putative" evidence="1">
    <location>
        <begin position="5"/>
        <end position="145"/>
    </location>
</feature>
<protein>
    <submittedName>
        <fullName evidence="2">Thioesterase domain-containing protein</fullName>
    </submittedName>
</protein>
<dbReference type="EMBL" id="SNYM01000009">
    <property type="protein sequence ID" value="TDQ47725.1"/>
    <property type="molecule type" value="Genomic_DNA"/>
</dbReference>
<gene>
    <name evidence="2" type="ORF">EV696_109129</name>
</gene>
<keyword evidence="3" id="KW-1185">Reference proteome</keyword>
<organism evidence="2 3">
    <name type="scientific">Permianibacter aggregans</name>
    <dbReference type="NCBI Taxonomy" id="1510150"/>
    <lineage>
        <taxon>Bacteria</taxon>
        <taxon>Pseudomonadati</taxon>
        <taxon>Pseudomonadota</taxon>
        <taxon>Gammaproteobacteria</taxon>
        <taxon>Pseudomonadales</taxon>
        <taxon>Pseudomonadaceae</taxon>
        <taxon>Permianibacter</taxon>
    </lineage>
</organism>
<dbReference type="SUPFAM" id="SSF54637">
    <property type="entry name" value="Thioesterase/thiol ester dehydrase-isomerase"/>
    <property type="match status" value="1"/>
</dbReference>
<comment type="caution">
    <text evidence="2">The sequence shown here is derived from an EMBL/GenBank/DDBJ whole genome shotgun (WGS) entry which is preliminary data.</text>
</comment>
<dbReference type="Pfam" id="PF09500">
    <property type="entry name" value="YiiD_C"/>
    <property type="match status" value="1"/>
</dbReference>
<dbReference type="InterPro" id="IPR029069">
    <property type="entry name" value="HotDog_dom_sf"/>
</dbReference>
<name>A0A4R6UR24_9GAMM</name>
<evidence type="ECO:0000313" key="2">
    <source>
        <dbReference type="EMBL" id="TDQ47725.1"/>
    </source>
</evidence>
<dbReference type="Gene3D" id="3.10.129.10">
    <property type="entry name" value="Hotdog Thioesterase"/>
    <property type="match status" value="1"/>
</dbReference>
<proteinExistence type="predicted"/>
<dbReference type="AlphaFoldDB" id="A0A4R6UR24"/>
<reference evidence="2 3" key="1">
    <citation type="submission" date="2019-03" db="EMBL/GenBank/DDBJ databases">
        <title>Genomic Encyclopedia of Type Strains, Phase IV (KMG-IV): sequencing the most valuable type-strain genomes for metagenomic binning, comparative biology and taxonomic classification.</title>
        <authorList>
            <person name="Goeker M."/>
        </authorList>
    </citation>
    <scope>NUCLEOTIDE SEQUENCE [LARGE SCALE GENOMIC DNA]</scope>
    <source>
        <strain evidence="2 3">DSM 103792</strain>
    </source>
</reference>
<evidence type="ECO:0000259" key="1">
    <source>
        <dbReference type="Pfam" id="PF09500"/>
    </source>
</evidence>
<sequence length="150" mass="16128">MSPTELTALLHREIPLAAAIGLRVENLSEHGLQVSGPFAANQNLHGTLFAGSIYCFATLASWTLVHALCQEAGLAAAVVLQEGNIRYLKPITDQPQALANMPEPAAKARFLQMLRERGKGRLSVEATLTQNGEPAAVFIGQFVAVREHES</sequence>
<dbReference type="RefSeq" id="WP_157591254.1">
    <property type="nucleotide sequence ID" value="NZ_CP037953.1"/>
</dbReference>
<dbReference type="NCBIfam" id="TIGR02447">
    <property type="entry name" value="yiiD_Cterm"/>
    <property type="match status" value="1"/>
</dbReference>
<dbReference type="Proteomes" id="UP000295375">
    <property type="component" value="Unassembled WGS sequence"/>
</dbReference>
<dbReference type="InterPro" id="IPR012660">
    <property type="entry name" value="YiiD_C"/>
</dbReference>